<sequence>MIAALSQEVFFSLMPPLPVEIWIEITQNFTFAEKNTLIALLYTSKVLHVAAERQLYTSIIAPTDKPSKFDQQAFFKRIASDERVAKFIRVLHVGCTPPRISEHMLDVFWADCFAALHAVENLQELSFAEEPSRYAPFEDYIFPFRLKTFIWHVPSCQPPLLRFLARQPSLIRLEFTWCLRKVELQGLEEELIHSLSNISILRGPQELVLPLLRGSHIKHLYIKNLNRDAMDPSLLPKLERTQSIQTLVIDDNHYYVPFLHNSAYLPNLVRLQLFAPDSADLYATCELPKLESFIIRRRAYGRDVLPSSLPAVCRLAELLFKLSSSLSSVQVESDSPPRMINHWSRGSLLPDSVSVEIMDGLDWWKSE</sequence>
<dbReference type="Proteomes" id="UP001556367">
    <property type="component" value="Unassembled WGS sequence"/>
</dbReference>
<evidence type="ECO:0008006" key="3">
    <source>
        <dbReference type="Google" id="ProtNLM"/>
    </source>
</evidence>
<keyword evidence="2" id="KW-1185">Reference proteome</keyword>
<comment type="caution">
    <text evidence="1">The sequence shown here is derived from an EMBL/GenBank/DDBJ whole genome shotgun (WGS) entry which is preliminary data.</text>
</comment>
<protein>
    <recommendedName>
        <fullName evidence="3">F-box domain-containing protein</fullName>
    </recommendedName>
</protein>
<gene>
    <name evidence="1" type="ORF">HGRIS_000731</name>
</gene>
<organism evidence="1 2">
    <name type="scientific">Hohenbuehelia grisea</name>
    <dbReference type="NCBI Taxonomy" id="104357"/>
    <lineage>
        <taxon>Eukaryota</taxon>
        <taxon>Fungi</taxon>
        <taxon>Dikarya</taxon>
        <taxon>Basidiomycota</taxon>
        <taxon>Agaricomycotina</taxon>
        <taxon>Agaricomycetes</taxon>
        <taxon>Agaricomycetidae</taxon>
        <taxon>Agaricales</taxon>
        <taxon>Pleurotineae</taxon>
        <taxon>Pleurotaceae</taxon>
        <taxon>Hohenbuehelia</taxon>
    </lineage>
</organism>
<evidence type="ECO:0000313" key="1">
    <source>
        <dbReference type="EMBL" id="KAL0945219.1"/>
    </source>
</evidence>
<name>A0ABR3IPK6_9AGAR</name>
<proteinExistence type="predicted"/>
<dbReference type="SUPFAM" id="SSF52047">
    <property type="entry name" value="RNI-like"/>
    <property type="match status" value="1"/>
</dbReference>
<reference evidence="2" key="1">
    <citation type="submission" date="2024-06" db="EMBL/GenBank/DDBJ databases">
        <title>Multi-omics analyses provide insights into the biosynthesis of the anticancer antibiotic pleurotin in Hohenbuehelia grisea.</title>
        <authorList>
            <person name="Weaver J.A."/>
            <person name="Alberti F."/>
        </authorList>
    </citation>
    <scope>NUCLEOTIDE SEQUENCE [LARGE SCALE GENOMIC DNA]</scope>
    <source>
        <strain evidence="2">T-177</strain>
    </source>
</reference>
<dbReference type="EMBL" id="JASNQZ010000018">
    <property type="protein sequence ID" value="KAL0945219.1"/>
    <property type="molecule type" value="Genomic_DNA"/>
</dbReference>
<accession>A0ABR3IPK6</accession>
<evidence type="ECO:0000313" key="2">
    <source>
        <dbReference type="Proteomes" id="UP001556367"/>
    </source>
</evidence>